<comment type="caution">
    <text evidence="16">The sequence shown here is derived from an EMBL/GenBank/DDBJ whole genome shotgun (WGS) entry which is preliminary data.</text>
</comment>
<dbReference type="GO" id="GO:0005829">
    <property type="term" value="C:cytosol"/>
    <property type="evidence" value="ECO:0007669"/>
    <property type="project" value="TreeGrafter"/>
</dbReference>
<dbReference type="EMBL" id="MNYY01000092">
    <property type="protein sequence ID" value="OIP70068.1"/>
    <property type="molecule type" value="Genomic_DNA"/>
</dbReference>
<dbReference type="SUPFAM" id="SSF50677">
    <property type="entry name" value="ValRS/IleRS/LeuRS editing domain"/>
    <property type="match status" value="1"/>
</dbReference>
<dbReference type="GO" id="GO:0006438">
    <property type="term" value="P:valyl-tRNA aminoacylation"/>
    <property type="evidence" value="ECO:0007669"/>
    <property type="project" value="UniProtKB-UniRule"/>
</dbReference>
<comment type="domain">
    <text evidence="12">ValRS has two distinct active sites: one for aminoacylation and one for editing. The misactivated threonine is translocated from the active site to the editing site.</text>
</comment>
<evidence type="ECO:0000259" key="15">
    <source>
        <dbReference type="Pfam" id="PF10458"/>
    </source>
</evidence>
<feature type="domain" description="Aminoacyl-tRNA synthetase class Ia" evidence="13">
    <location>
        <begin position="20"/>
        <end position="563"/>
    </location>
</feature>
<evidence type="ECO:0000256" key="8">
    <source>
        <dbReference type="ARBA" id="ARBA00023054"/>
    </source>
</evidence>
<dbReference type="PRINTS" id="PR00986">
    <property type="entry name" value="TRNASYNTHVAL"/>
</dbReference>
<dbReference type="NCBIfam" id="NF004349">
    <property type="entry name" value="PRK05729.1"/>
    <property type="match status" value="1"/>
</dbReference>
<keyword evidence="9 12" id="KW-0030">Aminoacyl-tRNA synthetase</keyword>
<dbReference type="InterPro" id="IPR009080">
    <property type="entry name" value="tRNAsynth_Ia_anticodon-bd"/>
</dbReference>
<reference evidence="16 17" key="1">
    <citation type="journal article" date="2016" name="Environ. Microbiol.">
        <title>Genomic resolution of a cold subsurface aquifer community provides metabolic insights for novel microbes adapted to high CO concentrations.</title>
        <authorList>
            <person name="Probst A.J."/>
            <person name="Castelle C.J."/>
            <person name="Singh A."/>
            <person name="Brown C.T."/>
            <person name="Anantharaman K."/>
            <person name="Sharon I."/>
            <person name="Hug L.A."/>
            <person name="Burstein D."/>
            <person name="Emerson J.B."/>
            <person name="Thomas B.C."/>
            <person name="Banfield J.F."/>
        </authorList>
    </citation>
    <scope>NUCLEOTIDE SEQUENCE [LARGE SCALE GENOMIC DNA]</scope>
    <source>
        <strain evidence="16">CG2_30_33_13</strain>
    </source>
</reference>
<dbReference type="InterPro" id="IPR001412">
    <property type="entry name" value="aa-tRNA-synth_I_CS"/>
</dbReference>
<gene>
    <name evidence="12" type="primary">valS</name>
    <name evidence="16" type="ORF">AUK42_04595</name>
</gene>
<evidence type="ECO:0000256" key="12">
    <source>
        <dbReference type="HAMAP-Rule" id="MF_02004"/>
    </source>
</evidence>
<name>A0A1J5GCP8_9BACT</name>
<comment type="similarity">
    <text evidence="11 12">Belongs to the class-I aminoacyl-tRNA synthetase family. ValS type 1 subfamily.</text>
</comment>
<comment type="catalytic activity">
    <reaction evidence="10 12">
        <text>tRNA(Val) + L-valine + ATP = L-valyl-tRNA(Val) + AMP + diphosphate</text>
        <dbReference type="Rhea" id="RHEA:10704"/>
        <dbReference type="Rhea" id="RHEA-COMP:9672"/>
        <dbReference type="Rhea" id="RHEA-COMP:9708"/>
        <dbReference type="ChEBI" id="CHEBI:30616"/>
        <dbReference type="ChEBI" id="CHEBI:33019"/>
        <dbReference type="ChEBI" id="CHEBI:57762"/>
        <dbReference type="ChEBI" id="CHEBI:78442"/>
        <dbReference type="ChEBI" id="CHEBI:78537"/>
        <dbReference type="ChEBI" id="CHEBI:456215"/>
        <dbReference type="EC" id="6.1.1.9"/>
    </reaction>
</comment>
<proteinExistence type="inferred from homology"/>
<evidence type="ECO:0000313" key="17">
    <source>
        <dbReference type="Proteomes" id="UP000182763"/>
    </source>
</evidence>
<evidence type="ECO:0000256" key="4">
    <source>
        <dbReference type="ARBA" id="ARBA00022598"/>
    </source>
</evidence>
<dbReference type="SUPFAM" id="SSF52374">
    <property type="entry name" value="Nucleotidylyl transferase"/>
    <property type="match status" value="1"/>
</dbReference>
<feature type="domain" description="Valyl-tRNA synthetase tRNA-binding arm" evidence="15">
    <location>
        <begin position="821"/>
        <end position="884"/>
    </location>
</feature>
<sequence length="885" mass="103743">MKNTNNEIPSVYNPKIVEEKWYKFWLEKDYFKAKNNFDKKNNYSMVIPPPNVTGSLHLGHALNNTLQDILIRWKKMEGYNTLWLPGTDHAGIATQNVVEKEIAKEGKSRHDLGREKFLERVWEWKEKYGNNIINQLKRLGFSCDWSRLRFTLDEGLSKAVKKVFVQLYKEGLIYRENYVINWCPRCQTALADIEVESVEEETNIYYIDYPLKDSEEVITVATVRPETMLGDTAVAVHPDDERYKKFIGKTAILPLMDRELPIIADSYVDPEFGTGAVKITPAHDLNDFELGKRHRLQVINLLNNDGTMNEQAGKFKGLTVAGCREKVLNSLREKGYLNKIENYKHSMGHCYRCGTIIEPYLSKQWFVKVKELAQPAISAVEEGKIEFIPSHWTKVYYEWMRNIKDWCISRQLWWGHRIPAWYCQDCSEIMVELEPPKFCKKCKGHNLVQDPDVLDTWFSSALWPFSTLGWPLETDDLKCFYPTSVLVTGFDIIFFWVARMIMMGLKFRGEVPFKQVYINPLIRDAEGKKMSKSKGNVIDPLTVIDEYGSDTLRITLASLTVQGDYICLSEERIRGFRNFSNKIWNVSRFSIMNLVDFDIDKINKDSLKMTLADNWIISRLNEAIKKSTFYLNEYKFGEAAKTIYEFTWSDFCDWYVEFIKPRLYQEDDKIQRKTAQYILWFVLENTLRLLHPFMPFITEEIWQKLPHQGDSIMSSPWPLYKEEYLDKEADIKMSKIMNIIKTIRNIKSDMDIPYSTKIDLYLNITEKDKIELIKENIYYIKAMLKTNLLEVGTDIKKPAHSATGVLEGVEIFIPLKDIINIPEEIARLEKRLNRIKNELNTIFKKINNEDFLSKAPEEVIKKERNKADDLKDIYQKLESNLKDLR</sequence>
<dbReference type="AlphaFoldDB" id="A0A1J5GCP8"/>
<dbReference type="Gene3D" id="3.40.50.620">
    <property type="entry name" value="HUPs"/>
    <property type="match status" value="2"/>
</dbReference>
<dbReference type="PROSITE" id="PS00178">
    <property type="entry name" value="AA_TRNA_LIGASE_I"/>
    <property type="match status" value="1"/>
</dbReference>
<evidence type="ECO:0000256" key="10">
    <source>
        <dbReference type="ARBA" id="ARBA00047552"/>
    </source>
</evidence>
<dbReference type="PANTHER" id="PTHR11946">
    <property type="entry name" value="VALYL-TRNA SYNTHETASES"/>
    <property type="match status" value="1"/>
</dbReference>
<dbReference type="CDD" id="cd07962">
    <property type="entry name" value="Anticodon_Ia_Val"/>
    <property type="match status" value="1"/>
</dbReference>
<dbReference type="HAMAP" id="MF_02004">
    <property type="entry name" value="Val_tRNA_synth_type1"/>
    <property type="match status" value="1"/>
</dbReference>
<keyword evidence="5 12" id="KW-0547">Nucleotide-binding</keyword>
<comment type="domain">
    <text evidence="12">The C-terminal coiled-coil domain is crucial for aminoacylation activity.</text>
</comment>
<feature type="coiled-coil region" evidence="12">
    <location>
        <begin position="818"/>
        <end position="880"/>
    </location>
</feature>
<keyword evidence="4 12" id="KW-0436">Ligase</keyword>
<evidence type="ECO:0000313" key="16">
    <source>
        <dbReference type="EMBL" id="OIP70068.1"/>
    </source>
</evidence>
<evidence type="ECO:0000256" key="9">
    <source>
        <dbReference type="ARBA" id="ARBA00023146"/>
    </source>
</evidence>
<dbReference type="FunFam" id="1.10.287.380:FF:000001">
    <property type="entry name" value="Valine--tRNA ligase"/>
    <property type="match status" value="1"/>
</dbReference>
<dbReference type="Proteomes" id="UP000182763">
    <property type="component" value="Unassembled WGS sequence"/>
</dbReference>
<dbReference type="FunFam" id="1.10.730.10:FF:000014">
    <property type="entry name" value="Valine--tRNA ligase"/>
    <property type="match status" value="1"/>
</dbReference>
<dbReference type="Pfam" id="PF08264">
    <property type="entry name" value="Anticodon_1"/>
    <property type="match status" value="1"/>
</dbReference>
<feature type="short sequence motif" description="'KMSKS' region" evidence="12">
    <location>
        <begin position="529"/>
        <end position="533"/>
    </location>
</feature>
<dbReference type="FunFam" id="3.40.50.620:FF:000032">
    <property type="entry name" value="Valine--tRNA ligase"/>
    <property type="match status" value="1"/>
</dbReference>
<evidence type="ECO:0000256" key="3">
    <source>
        <dbReference type="ARBA" id="ARBA00022490"/>
    </source>
</evidence>
<comment type="subunit">
    <text evidence="2 12">Monomer.</text>
</comment>
<evidence type="ECO:0000259" key="13">
    <source>
        <dbReference type="Pfam" id="PF00133"/>
    </source>
</evidence>
<evidence type="ECO:0000256" key="7">
    <source>
        <dbReference type="ARBA" id="ARBA00022917"/>
    </source>
</evidence>
<dbReference type="InterPro" id="IPR002300">
    <property type="entry name" value="aa-tRNA-synth_Ia"/>
</dbReference>
<dbReference type="InterPro" id="IPR013155">
    <property type="entry name" value="M/V/L/I-tRNA-synth_anticd-bd"/>
</dbReference>
<dbReference type="InterPro" id="IPR037118">
    <property type="entry name" value="Val-tRNA_synth_C_sf"/>
</dbReference>
<dbReference type="InterPro" id="IPR014729">
    <property type="entry name" value="Rossmann-like_a/b/a_fold"/>
</dbReference>
<dbReference type="Gene3D" id="1.10.287.380">
    <property type="entry name" value="Valyl-tRNA synthetase, C-terminal domain"/>
    <property type="match status" value="1"/>
</dbReference>
<keyword evidence="7 12" id="KW-0648">Protein biosynthesis</keyword>
<keyword evidence="6 12" id="KW-0067">ATP-binding</keyword>
<evidence type="ECO:0000256" key="2">
    <source>
        <dbReference type="ARBA" id="ARBA00011245"/>
    </source>
</evidence>
<dbReference type="InterPro" id="IPR009008">
    <property type="entry name" value="Val/Leu/Ile-tRNA-synth_edit"/>
</dbReference>
<evidence type="ECO:0000256" key="1">
    <source>
        <dbReference type="ARBA" id="ARBA00004496"/>
    </source>
</evidence>
<dbReference type="Pfam" id="PF00133">
    <property type="entry name" value="tRNA-synt_1"/>
    <property type="match status" value="1"/>
</dbReference>
<comment type="function">
    <text evidence="12">Catalyzes the attachment of valine to tRNA(Val). As ValRS can inadvertently accommodate and process structurally similar amino acids such as threonine, to avoid such errors, it has a 'posttransfer' editing activity that hydrolyzes mischarged Thr-tRNA(Val) in a tRNA-dependent manner.</text>
</comment>
<keyword evidence="8 12" id="KW-0175">Coiled coil</keyword>
<dbReference type="NCBIfam" id="TIGR00422">
    <property type="entry name" value="valS"/>
    <property type="match status" value="1"/>
</dbReference>
<dbReference type="InterPro" id="IPR019499">
    <property type="entry name" value="Val-tRNA_synth_tRNA-bd"/>
</dbReference>
<evidence type="ECO:0000256" key="6">
    <source>
        <dbReference type="ARBA" id="ARBA00022840"/>
    </source>
</evidence>
<comment type="subcellular location">
    <subcellularLocation>
        <location evidence="1 12">Cytoplasm</location>
    </subcellularLocation>
</comment>
<dbReference type="SUPFAM" id="SSF46589">
    <property type="entry name" value="tRNA-binding arm"/>
    <property type="match status" value="1"/>
</dbReference>
<dbReference type="InterPro" id="IPR033705">
    <property type="entry name" value="Anticodon_Ia_Val"/>
</dbReference>
<dbReference type="InterPro" id="IPR002303">
    <property type="entry name" value="Valyl-tRNA_ligase"/>
</dbReference>
<dbReference type="InterPro" id="IPR010978">
    <property type="entry name" value="tRNA-bd_arm"/>
</dbReference>
<dbReference type="STRING" id="1805029.AUK42_04595"/>
<dbReference type="Pfam" id="PF10458">
    <property type="entry name" value="Val_tRNA-synt_C"/>
    <property type="match status" value="1"/>
</dbReference>
<dbReference type="EC" id="6.1.1.9" evidence="12"/>
<feature type="domain" description="Methionyl/Valyl/Leucyl/Isoleucyl-tRNA synthetase anticodon-binding" evidence="14">
    <location>
        <begin position="613"/>
        <end position="760"/>
    </location>
</feature>
<feature type="binding site" evidence="12">
    <location>
        <position position="532"/>
    </location>
    <ligand>
        <name>ATP</name>
        <dbReference type="ChEBI" id="CHEBI:30616"/>
    </ligand>
</feature>
<keyword evidence="3 12" id="KW-0963">Cytoplasm</keyword>
<organism evidence="16 17">
    <name type="scientific">Candidatus Infernicultor aquiphilus</name>
    <dbReference type="NCBI Taxonomy" id="1805029"/>
    <lineage>
        <taxon>Bacteria</taxon>
        <taxon>Pseudomonadati</taxon>
        <taxon>Atribacterota</taxon>
        <taxon>Candidatus Phoenicimicrobiia</taxon>
        <taxon>Candidatus Pheonicimicrobiales</taxon>
        <taxon>Candidatus Phoenicimicrobiaceae</taxon>
        <taxon>Candidatus Infernicultor</taxon>
    </lineage>
</organism>
<dbReference type="GO" id="GO:0002161">
    <property type="term" value="F:aminoacyl-tRNA deacylase activity"/>
    <property type="evidence" value="ECO:0007669"/>
    <property type="project" value="InterPro"/>
</dbReference>
<dbReference type="SUPFAM" id="SSF47323">
    <property type="entry name" value="Anticodon-binding domain of a subclass of class I aminoacyl-tRNA synthetases"/>
    <property type="match status" value="1"/>
</dbReference>
<accession>A0A1J5GCP8</accession>
<dbReference type="FunFam" id="3.40.50.620:FF:000098">
    <property type="entry name" value="Valine--tRNA ligase"/>
    <property type="match status" value="1"/>
</dbReference>
<dbReference type="GO" id="GO:0004832">
    <property type="term" value="F:valine-tRNA ligase activity"/>
    <property type="evidence" value="ECO:0007669"/>
    <property type="project" value="UniProtKB-UniRule"/>
</dbReference>
<evidence type="ECO:0000256" key="11">
    <source>
        <dbReference type="ARBA" id="ARBA00060830"/>
    </source>
</evidence>
<dbReference type="GO" id="GO:0005524">
    <property type="term" value="F:ATP binding"/>
    <property type="evidence" value="ECO:0007669"/>
    <property type="project" value="UniProtKB-UniRule"/>
</dbReference>
<dbReference type="CDD" id="cd00817">
    <property type="entry name" value="ValRS_core"/>
    <property type="match status" value="1"/>
</dbReference>
<feature type="short sequence motif" description="'HIGH' region" evidence="12">
    <location>
        <begin position="50"/>
        <end position="60"/>
    </location>
</feature>
<evidence type="ECO:0000259" key="14">
    <source>
        <dbReference type="Pfam" id="PF08264"/>
    </source>
</evidence>
<dbReference type="Gene3D" id="1.10.730.10">
    <property type="entry name" value="Isoleucyl-tRNA Synthetase, Domain 1"/>
    <property type="match status" value="1"/>
</dbReference>
<protein>
    <recommendedName>
        <fullName evidence="12">Valine--tRNA ligase</fullName>
        <ecNumber evidence="12">6.1.1.9</ecNumber>
    </recommendedName>
    <alternativeName>
        <fullName evidence="12">Valyl-tRNA synthetase</fullName>
        <shortName evidence="12">ValRS</shortName>
    </alternativeName>
</protein>
<dbReference type="PANTHER" id="PTHR11946:SF93">
    <property type="entry name" value="VALINE--TRNA LIGASE, CHLOROPLASTIC_MITOCHONDRIAL 2"/>
    <property type="match status" value="1"/>
</dbReference>
<evidence type="ECO:0000256" key="5">
    <source>
        <dbReference type="ARBA" id="ARBA00022741"/>
    </source>
</evidence>